<dbReference type="EMBL" id="JAVRQU010000004">
    <property type="protein sequence ID" value="KAK5704343.1"/>
    <property type="molecule type" value="Genomic_DNA"/>
</dbReference>
<dbReference type="InterPro" id="IPR040204">
    <property type="entry name" value="UBR7"/>
</dbReference>
<reference evidence="2" key="1">
    <citation type="submission" date="2023-08" db="EMBL/GenBank/DDBJ databases">
        <title>Black Yeasts Isolated from many extreme environments.</title>
        <authorList>
            <person name="Coleine C."/>
            <person name="Stajich J.E."/>
            <person name="Selbmann L."/>
        </authorList>
    </citation>
    <scope>NUCLEOTIDE SEQUENCE</scope>
    <source>
        <strain evidence="2">CCFEE 5810</strain>
    </source>
</reference>
<dbReference type="GO" id="GO:0008270">
    <property type="term" value="F:zinc ion binding"/>
    <property type="evidence" value="ECO:0007669"/>
    <property type="project" value="InterPro"/>
</dbReference>
<evidence type="ECO:0008006" key="4">
    <source>
        <dbReference type="Google" id="ProtNLM"/>
    </source>
</evidence>
<evidence type="ECO:0000256" key="1">
    <source>
        <dbReference type="SAM" id="MobiDB-lite"/>
    </source>
</evidence>
<name>A0AAN7VVL9_9PEZI</name>
<dbReference type="GO" id="GO:0061630">
    <property type="term" value="F:ubiquitin protein ligase activity"/>
    <property type="evidence" value="ECO:0007669"/>
    <property type="project" value="InterPro"/>
</dbReference>
<protein>
    <recommendedName>
        <fullName evidence="4">UBR-type domain-containing protein</fullName>
    </recommendedName>
</protein>
<dbReference type="GO" id="GO:0005737">
    <property type="term" value="C:cytoplasm"/>
    <property type="evidence" value="ECO:0007669"/>
    <property type="project" value="TreeGrafter"/>
</dbReference>
<proteinExistence type="predicted"/>
<comment type="caution">
    <text evidence="2">The sequence shown here is derived from an EMBL/GenBank/DDBJ whole genome shotgun (WGS) entry which is preliminary data.</text>
</comment>
<accession>A0AAN7VVL9</accession>
<dbReference type="PANTHER" id="PTHR13513">
    <property type="entry name" value="E3 UBIQUITIN-PROTEIN LIGASE UBR7"/>
    <property type="match status" value="1"/>
</dbReference>
<sequence length="425" mass="45535">MRYETSGTACSLRQNAVTGSKGDVKGEVARVANRYTQNYQGKFCGCGEEYDPEREKGTMFQCLGLGTVEQGGCGEDWWHAECLVGLPRQVVKPEPKHSGLETVIEEGGDAAAANDDGEETDDLPLGFPAEDDFDHLICYKCVEAFPWIKQYVGTAGFLPAVSADGLAATVANGNASEDKVMALSDETTTKKRKADNEEEISEAPDSKKVKATTETLPTPVEVLTNGAPATSHEATTMSGNMHALASEPPATQPQSELDPSASLPATKVPMNSHAESEGPRHATLPPAPSGRISLFVKEDFRDSFCRCPDCFPRLALHRQLLEEEESYEPPLSESAPSVAAGAPASIHSGGSLLERGEAALSSMDRVKAIEGVMAYNHVKDKVREFLKPFAESGRPVGAEEIREYFAKLRGDETAEREAAAAAAGR</sequence>
<evidence type="ECO:0000313" key="3">
    <source>
        <dbReference type="Proteomes" id="UP001310594"/>
    </source>
</evidence>
<dbReference type="AlphaFoldDB" id="A0AAN7VVL9"/>
<dbReference type="Proteomes" id="UP001310594">
    <property type="component" value="Unassembled WGS sequence"/>
</dbReference>
<feature type="region of interest" description="Disordered" evidence="1">
    <location>
        <begin position="185"/>
        <end position="286"/>
    </location>
</feature>
<organism evidence="2 3">
    <name type="scientific">Elasticomyces elasticus</name>
    <dbReference type="NCBI Taxonomy" id="574655"/>
    <lineage>
        <taxon>Eukaryota</taxon>
        <taxon>Fungi</taxon>
        <taxon>Dikarya</taxon>
        <taxon>Ascomycota</taxon>
        <taxon>Pezizomycotina</taxon>
        <taxon>Dothideomycetes</taxon>
        <taxon>Dothideomycetidae</taxon>
        <taxon>Mycosphaerellales</taxon>
        <taxon>Teratosphaeriaceae</taxon>
        <taxon>Elasticomyces</taxon>
    </lineage>
</organism>
<dbReference type="PANTHER" id="PTHR13513:SF9">
    <property type="entry name" value="E3 UBIQUITIN-PROTEIN LIGASE UBR7-RELATED"/>
    <property type="match status" value="1"/>
</dbReference>
<evidence type="ECO:0000313" key="2">
    <source>
        <dbReference type="EMBL" id="KAK5704343.1"/>
    </source>
</evidence>
<gene>
    <name evidence="2" type="ORF">LTR97_003361</name>
</gene>